<keyword evidence="3" id="KW-1185">Reference proteome</keyword>
<name>A0ABM6H1U9_9ACTN</name>
<evidence type="ECO:0000256" key="1">
    <source>
        <dbReference type="SAM" id="Phobius"/>
    </source>
</evidence>
<keyword evidence="1" id="KW-0812">Transmembrane</keyword>
<dbReference type="Proteomes" id="UP000187191">
    <property type="component" value="Chromosome"/>
</dbReference>
<organism evidence="2 3">
    <name type="scientific">Streptomyces alfalfae</name>
    <dbReference type="NCBI Taxonomy" id="1642299"/>
    <lineage>
        <taxon>Bacteria</taxon>
        <taxon>Bacillati</taxon>
        <taxon>Actinomycetota</taxon>
        <taxon>Actinomycetes</taxon>
        <taxon>Kitasatosporales</taxon>
        <taxon>Streptomycetaceae</taxon>
        <taxon>Streptomyces</taxon>
    </lineage>
</organism>
<accession>A0ABM6H1U9</accession>
<keyword evidence="1" id="KW-1133">Transmembrane helix</keyword>
<proteinExistence type="predicted"/>
<reference evidence="2 3" key="1">
    <citation type="submission" date="2016-05" db="EMBL/GenBank/DDBJ databases">
        <authorList>
            <person name="Gu J."/>
        </authorList>
    </citation>
    <scope>NUCLEOTIDE SEQUENCE [LARGE SCALE GENOMIC DNA]</scope>
    <source>
        <strain evidence="2 3">ACCC40021</strain>
    </source>
</reference>
<evidence type="ECO:0000313" key="3">
    <source>
        <dbReference type="Proteomes" id="UP000187191"/>
    </source>
</evidence>
<keyword evidence="1" id="KW-0472">Membrane</keyword>
<evidence type="ECO:0008006" key="4">
    <source>
        <dbReference type="Google" id="ProtNLM"/>
    </source>
</evidence>
<protein>
    <recommendedName>
        <fullName evidence="4">DUF1049 domain-containing protein</fullName>
    </recommendedName>
</protein>
<dbReference type="EMBL" id="CP015588">
    <property type="protein sequence ID" value="APY90103.1"/>
    <property type="molecule type" value="Genomic_DNA"/>
</dbReference>
<evidence type="ECO:0000313" key="2">
    <source>
        <dbReference type="EMBL" id="APY90103.1"/>
    </source>
</evidence>
<feature type="transmembrane region" description="Helical" evidence="1">
    <location>
        <begin position="36"/>
        <end position="59"/>
    </location>
</feature>
<gene>
    <name evidence="2" type="ORF">A7J05_34525</name>
</gene>
<sequence>MKFVVLLIAGVALVVFSGQGLIRLLVDHDNRGVLGGLPFAGALCAYVAALAVGTLLAGWAKGRAKALGHVK</sequence>
<dbReference type="RefSeq" id="WP_076687919.1">
    <property type="nucleotide sequence ID" value="NZ_CP015588.1"/>
</dbReference>